<protein>
    <submittedName>
        <fullName evidence="1">Uncharacterized protein</fullName>
    </submittedName>
</protein>
<accession>A0A0F8ZSS3</accession>
<name>A0A0F8ZSS3_9ZZZZ</name>
<gene>
    <name evidence="1" type="ORF">LCGC14_2657940</name>
</gene>
<proteinExistence type="predicted"/>
<comment type="caution">
    <text evidence="1">The sequence shown here is derived from an EMBL/GenBank/DDBJ whole genome shotgun (WGS) entry which is preliminary data.</text>
</comment>
<feature type="non-terminal residue" evidence="1">
    <location>
        <position position="38"/>
    </location>
</feature>
<evidence type="ECO:0000313" key="1">
    <source>
        <dbReference type="EMBL" id="KKK96917.1"/>
    </source>
</evidence>
<reference evidence="1" key="1">
    <citation type="journal article" date="2015" name="Nature">
        <title>Complex archaea that bridge the gap between prokaryotes and eukaryotes.</title>
        <authorList>
            <person name="Spang A."/>
            <person name="Saw J.H."/>
            <person name="Jorgensen S.L."/>
            <person name="Zaremba-Niedzwiedzka K."/>
            <person name="Martijn J."/>
            <person name="Lind A.E."/>
            <person name="van Eijk R."/>
            <person name="Schleper C."/>
            <person name="Guy L."/>
            <person name="Ettema T.J."/>
        </authorList>
    </citation>
    <scope>NUCLEOTIDE SEQUENCE</scope>
</reference>
<dbReference type="EMBL" id="LAZR01046274">
    <property type="protein sequence ID" value="KKK96917.1"/>
    <property type="molecule type" value="Genomic_DNA"/>
</dbReference>
<sequence>MPVTATTIIERLVKRPPITCGWLEIGKGDKDKSNKIVK</sequence>
<dbReference type="AlphaFoldDB" id="A0A0F8ZSS3"/>
<organism evidence="1">
    <name type="scientific">marine sediment metagenome</name>
    <dbReference type="NCBI Taxonomy" id="412755"/>
    <lineage>
        <taxon>unclassified sequences</taxon>
        <taxon>metagenomes</taxon>
        <taxon>ecological metagenomes</taxon>
    </lineage>
</organism>